<reference evidence="2" key="1">
    <citation type="journal article" date="2023" name="G3 (Bethesda)">
        <title>Genome assembly and association tests identify interacting loci associated with vigor, precocity, and sex in interspecific pistachio rootstocks.</title>
        <authorList>
            <person name="Palmer W."/>
            <person name="Jacygrad E."/>
            <person name="Sagayaradj S."/>
            <person name="Cavanaugh K."/>
            <person name="Han R."/>
            <person name="Bertier L."/>
            <person name="Beede B."/>
            <person name="Kafkas S."/>
            <person name="Golino D."/>
            <person name="Preece J."/>
            <person name="Michelmore R."/>
        </authorList>
    </citation>
    <scope>NUCLEOTIDE SEQUENCE [LARGE SCALE GENOMIC DNA]</scope>
</reference>
<dbReference type="EMBL" id="CM047746">
    <property type="protein sequence ID" value="KAJ0020974.1"/>
    <property type="molecule type" value="Genomic_DNA"/>
</dbReference>
<accession>A0ACC0XRS8</accession>
<evidence type="ECO:0000313" key="2">
    <source>
        <dbReference type="Proteomes" id="UP001163603"/>
    </source>
</evidence>
<protein>
    <submittedName>
        <fullName evidence="1">Uncharacterized protein</fullName>
    </submittedName>
</protein>
<comment type="caution">
    <text evidence="1">The sequence shown here is derived from an EMBL/GenBank/DDBJ whole genome shotgun (WGS) entry which is preliminary data.</text>
</comment>
<proteinExistence type="predicted"/>
<name>A0ACC0XRS8_9ROSI</name>
<evidence type="ECO:0000313" key="1">
    <source>
        <dbReference type="EMBL" id="KAJ0020974.1"/>
    </source>
</evidence>
<organism evidence="1 2">
    <name type="scientific">Pistacia integerrima</name>
    <dbReference type="NCBI Taxonomy" id="434235"/>
    <lineage>
        <taxon>Eukaryota</taxon>
        <taxon>Viridiplantae</taxon>
        <taxon>Streptophyta</taxon>
        <taxon>Embryophyta</taxon>
        <taxon>Tracheophyta</taxon>
        <taxon>Spermatophyta</taxon>
        <taxon>Magnoliopsida</taxon>
        <taxon>eudicotyledons</taxon>
        <taxon>Gunneridae</taxon>
        <taxon>Pentapetalae</taxon>
        <taxon>rosids</taxon>
        <taxon>malvids</taxon>
        <taxon>Sapindales</taxon>
        <taxon>Anacardiaceae</taxon>
        <taxon>Pistacia</taxon>
    </lineage>
</organism>
<gene>
    <name evidence="1" type="ORF">Pint_31871</name>
</gene>
<sequence length="145" mass="15880">MGLGAQNQNKTRNLKVNDQEVPVVKVTDDNKSNSRKNQVPHVEGSGVKMEREVLVPILLSEPVHVAGMVKLNNCGNYQELAAEINRVYSELTGNPRNGYPSMADPMPGFNLAYLPPDDDAPNLDPGNQTWQSFSALLDLILAVPK</sequence>
<dbReference type="Proteomes" id="UP001163603">
    <property type="component" value="Chromosome 11"/>
</dbReference>
<keyword evidence="2" id="KW-1185">Reference proteome</keyword>